<protein>
    <submittedName>
        <fullName evidence="6">Protease IV</fullName>
    </submittedName>
</protein>
<feature type="domain" description="Peptidase S49" evidence="5">
    <location>
        <begin position="144"/>
        <end position="296"/>
    </location>
</feature>
<evidence type="ECO:0000256" key="4">
    <source>
        <dbReference type="ARBA" id="ARBA00022825"/>
    </source>
</evidence>
<dbReference type="InterPro" id="IPR002142">
    <property type="entry name" value="Peptidase_S49"/>
</dbReference>
<keyword evidence="3" id="KW-0378">Hydrolase</keyword>
<evidence type="ECO:0000313" key="7">
    <source>
        <dbReference type="Proteomes" id="UP000009287"/>
    </source>
</evidence>
<reference evidence="6 7" key="1">
    <citation type="journal article" date="2011" name="J. Exp. Med.">
        <title>A live-attenuated chlamydial vaccine protects against trachoma in nonhuman primates.</title>
        <authorList>
            <person name="Kari L."/>
            <person name="Whitmire W.M."/>
            <person name="Olivares-Zavaleta N."/>
            <person name="Goheen M.M."/>
            <person name="Taylor L.D."/>
            <person name="Carlson J.H."/>
            <person name="Sturdevant G.L."/>
            <person name="Lu C."/>
            <person name="Bakios L.E."/>
            <person name="Randall L.B."/>
            <person name="Parnell M.J."/>
            <person name="Zhong G."/>
            <person name="Caldwell H.D."/>
        </authorList>
    </citation>
    <scope>NUCLEOTIDE SEQUENCE [LARGE SCALE GENOMIC DNA]</scope>
    <source>
        <strain evidence="6 7">A2497</strain>
    </source>
</reference>
<keyword evidence="4" id="KW-0720">Serine protease</keyword>
<evidence type="ECO:0000256" key="3">
    <source>
        <dbReference type="ARBA" id="ARBA00022801"/>
    </source>
</evidence>
<dbReference type="PANTHER" id="PTHR42987">
    <property type="entry name" value="PEPTIDASE S49"/>
    <property type="match status" value="1"/>
</dbReference>
<dbReference type="PANTHER" id="PTHR42987:SF4">
    <property type="entry name" value="PROTEASE SOHB-RELATED"/>
    <property type="match status" value="1"/>
</dbReference>
<dbReference type="GO" id="GO:0008236">
    <property type="term" value="F:serine-type peptidase activity"/>
    <property type="evidence" value="ECO:0007669"/>
    <property type="project" value="UniProtKB-KW"/>
</dbReference>
<dbReference type="GO" id="GO:0006508">
    <property type="term" value="P:proteolysis"/>
    <property type="evidence" value="ECO:0007669"/>
    <property type="project" value="UniProtKB-KW"/>
</dbReference>
<dbReference type="Gene3D" id="3.90.226.10">
    <property type="entry name" value="2-enoyl-CoA Hydratase, Chain A, domain 1"/>
    <property type="match status" value="1"/>
</dbReference>
<dbReference type="CDD" id="cd07023">
    <property type="entry name" value="S49_Sppa_N_C"/>
    <property type="match status" value="1"/>
</dbReference>
<proteinExistence type="inferred from homology"/>
<dbReference type="AlphaFoldDB" id="G4NPB1"/>
<dbReference type="Gene3D" id="6.20.330.10">
    <property type="match status" value="1"/>
</dbReference>
<dbReference type="SUPFAM" id="SSF52096">
    <property type="entry name" value="ClpP/crotonase"/>
    <property type="match status" value="1"/>
</dbReference>
<keyword evidence="2 6" id="KW-0645">Protease</keyword>
<gene>
    <name evidence="6" type="ordered locus">CTO_0541</name>
</gene>
<organism evidence="6 7">
    <name type="scientific">Chlamydia trachomatis serovar A (strain A2497)</name>
    <dbReference type="NCBI Taxonomy" id="580047"/>
    <lineage>
        <taxon>Bacteria</taxon>
        <taxon>Pseudomonadati</taxon>
        <taxon>Chlamydiota</taxon>
        <taxon>Chlamydiia</taxon>
        <taxon>Chlamydiales</taxon>
        <taxon>Chlamydiaceae</taxon>
        <taxon>Chlamydia/Chlamydophila group</taxon>
        <taxon>Chlamydia</taxon>
    </lineage>
</organism>
<evidence type="ECO:0000256" key="2">
    <source>
        <dbReference type="ARBA" id="ARBA00022670"/>
    </source>
</evidence>
<evidence type="ECO:0000313" key="6">
    <source>
        <dbReference type="EMBL" id="AEP35357.1"/>
    </source>
</evidence>
<dbReference type="EMBL" id="CP002401">
    <property type="protein sequence ID" value="AEP35357.1"/>
    <property type="molecule type" value="Genomic_DNA"/>
</dbReference>
<comment type="similarity">
    <text evidence="1">Belongs to the peptidase S49 family.</text>
</comment>
<evidence type="ECO:0000256" key="1">
    <source>
        <dbReference type="ARBA" id="ARBA00008683"/>
    </source>
</evidence>
<accession>G4NPB1</accession>
<dbReference type="InterPro" id="IPR047272">
    <property type="entry name" value="S49_SppA_C"/>
</dbReference>
<sequence length="346" mass="37564">MLLMLKAINRFIRVCMKNFFRFLLKGFLSVCGLFLGVIGAAGFIFVLSASVLGAGDGVLFVNFPNAQGVVQELGKTAPIIAVIDINDAIMASGGAAKRLQSALQPLNEAPYKGRVKGILVKIDCPGGEVFEIDRMCATLSFWKKQWGIPVHVFVSGLCASGGYYVACIADKIGTTSSSLIGSIGVRSGPYFSVKEGLQRHGVETAILTAGDDKAPLNPFSSWTEEEYAERQGIVDAFYEQFVDHVVKYRSKLSKEKLTKVLGARVFIAKQALEEGLVDAINQTQEQALEELAEACGIKDNYRVIGLGSGHFLKRFSSYLSNSPLVTGKLQVTALPDQQQKSLWYMG</sequence>
<dbReference type="KEGG" id="cra:CTO_0541"/>
<name>G4NPB1_CHLT4</name>
<dbReference type="Pfam" id="PF01343">
    <property type="entry name" value="Peptidase_S49"/>
    <property type="match status" value="1"/>
</dbReference>
<evidence type="ECO:0000259" key="5">
    <source>
        <dbReference type="Pfam" id="PF01343"/>
    </source>
</evidence>
<dbReference type="PATRIC" id="fig|580047.4.peg.547"/>
<dbReference type="Proteomes" id="UP000009287">
    <property type="component" value="Chromosome"/>
</dbReference>
<dbReference type="InterPro" id="IPR029045">
    <property type="entry name" value="ClpP/crotonase-like_dom_sf"/>
</dbReference>